<dbReference type="CDD" id="cd22935">
    <property type="entry name" value="SctA-like"/>
    <property type="match status" value="1"/>
</dbReference>
<gene>
    <name evidence="2" type="primary">p17</name>
    <name evidence="2" type="ORF">DFA_09171</name>
</gene>
<dbReference type="AlphaFoldDB" id="F4Q6W4"/>
<sequence length="192" mass="20506">MMIKQQLIAVFLILAVVFAGSADAATFKLNSRSSARLSVTSAKDFGEFLLGFIEGLEISTSSHSRACIADTTRSVSEFVSAYEEISKGFSEKSAHTLGAGFKVMGEALLEVPILWQECDISGFISEIKGLASKLEEGAGGVLDVIIKEAINIFHHGHDLTSDFHGAIADEKSHNWSGFGVNVGKIVGVLLKD</sequence>
<protein>
    <submittedName>
        <fullName evidence="2">Uncharacterized protein</fullName>
    </submittedName>
</protein>
<organism evidence="2 3">
    <name type="scientific">Cavenderia fasciculata</name>
    <name type="common">Slime mold</name>
    <name type="synonym">Dictyostelium fasciculatum</name>
    <dbReference type="NCBI Taxonomy" id="261658"/>
    <lineage>
        <taxon>Eukaryota</taxon>
        <taxon>Amoebozoa</taxon>
        <taxon>Evosea</taxon>
        <taxon>Eumycetozoa</taxon>
        <taxon>Dictyostelia</taxon>
        <taxon>Acytosteliales</taxon>
        <taxon>Cavenderiaceae</taxon>
        <taxon>Cavenderia</taxon>
    </lineage>
</organism>
<dbReference type="Proteomes" id="UP000007797">
    <property type="component" value="Unassembled WGS sequence"/>
</dbReference>
<dbReference type="KEGG" id="dfa:DFA_09171"/>
<evidence type="ECO:0000313" key="2">
    <source>
        <dbReference type="EMBL" id="EGG16146.1"/>
    </source>
</evidence>
<keyword evidence="1" id="KW-0732">Signal</keyword>
<accession>F4Q6W4</accession>
<evidence type="ECO:0000313" key="3">
    <source>
        <dbReference type="Proteomes" id="UP000007797"/>
    </source>
</evidence>
<dbReference type="GeneID" id="14868221"/>
<dbReference type="OrthoDB" id="17718at2759"/>
<dbReference type="PANTHER" id="PTHR38742:SF1">
    <property type="entry name" value="SECRETED PROTEIN C"/>
    <property type="match status" value="1"/>
</dbReference>
<proteinExistence type="predicted"/>
<feature type="signal peptide" evidence="1">
    <location>
        <begin position="1"/>
        <end position="24"/>
    </location>
</feature>
<reference evidence="3" key="1">
    <citation type="journal article" date="2011" name="Genome Res.">
        <title>Phylogeny-wide analysis of social amoeba genomes highlights ancient origins for complex intercellular communication.</title>
        <authorList>
            <person name="Heidel A.J."/>
            <person name="Lawal H.M."/>
            <person name="Felder M."/>
            <person name="Schilde C."/>
            <person name="Helps N.R."/>
            <person name="Tunggal B."/>
            <person name="Rivero F."/>
            <person name="John U."/>
            <person name="Schleicher M."/>
            <person name="Eichinger L."/>
            <person name="Platzer M."/>
            <person name="Noegel A.A."/>
            <person name="Schaap P."/>
            <person name="Gloeckner G."/>
        </authorList>
    </citation>
    <scope>NUCLEOTIDE SEQUENCE [LARGE SCALE GENOMIC DNA]</scope>
    <source>
        <strain evidence="3">SH3</strain>
    </source>
</reference>
<evidence type="ECO:0000256" key="1">
    <source>
        <dbReference type="SAM" id="SignalP"/>
    </source>
</evidence>
<dbReference type="EMBL" id="GL883024">
    <property type="protein sequence ID" value="EGG16146.1"/>
    <property type="molecule type" value="Genomic_DNA"/>
</dbReference>
<dbReference type="OMA" id="AYESIDH"/>
<feature type="chain" id="PRO_5003320652" evidence="1">
    <location>
        <begin position="25"/>
        <end position="192"/>
    </location>
</feature>
<name>F4Q6W4_CACFS</name>
<keyword evidence="3" id="KW-1185">Reference proteome</keyword>
<dbReference type="PANTHER" id="PTHR38742">
    <property type="entry name" value="PROTEIN GP17"/>
    <property type="match status" value="1"/>
</dbReference>
<dbReference type="RefSeq" id="XP_004352599.1">
    <property type="nucleotide sequence ID" value="XM_004352547.1"/>
</dbReference>